<dbReference type="InterPro" id="IPR003599">
    <property type="entry name" value="Ig_sub"/>
</dbReference>
<evidence type="ECO:0000259" key="3">
    <source>
        <dbReference type="PROSITE" id="PS50835"/>
    </source>
</evidence>
<dbReference type="Pfam" id="PF05345">
    <property type="entry name" value="He_PIG"/>
    <property type="match status" value="1"/>
</dbReference>
<accession>A0A512MDP1</accession>
<keyword evidence="5" id="KW-1185">Reference proteome</keyword>
<feature type="domain" description="Ig-like" evidence="3">
    <location>
        <begin position="205"/>
        <end position="286"/>
    </location>
</feature>
<dbReference type="OrthoDB" id="188139at2"/>
<dbReference type="InterPro" id="IPR007110">
    <property type="entry name" value="Ig-like_dom"/>
</dbReference>
<organism evidence="4 5">
    <name type="scientific">Brevifollis gellanilyticus</name>
    <dbReference type="NCBI Taxonomy" id="748831"/>
    <lineage>
        <taxon>Bacteria</taxon>
        <taxon>Pseudomonadati</taxon>
        <taxon>Verrucomicrobiota</taxon>
        <taxon>Verrucomicrobiia</taxon>
        <taxon>Verrucomicrobiales</taxon>
        <taxon>Verrucomicrobiaceae</taxon>
    </lineage>
</organism>
<dbReference type="GO" id="GO:0016020">
    <property type="term" value="C:membrane"/>
    <property type="evidence" value="ECO:0007669"/>
    <property type="project" value="InterPro"/>
</dbReference>
<dbReference type="InterPro" id="IPR013098">
    <property type="entry name" value="Ig_I-set"/>
</dbReference>
<dbReference type="Gene3D" id="2.60.40.10">
    <property type="entry name" value="Immunoglobulins"/>
    <property type="match status" value="4"/>
</dbReference>
<dbReference type="GO" id="GO:0005509">
    <property type="term" value="F:calcium ion binding"/>
    <property type="evidence" value="ECO:0007669"/>
    <property type="project" value="InterPro"/>
</dbReference>
<keyword evidence="1" id="KW-0393">Immunoglobulin domain</keyword>
<reference evidence="4 5" key="1">
    <citation type="submission" date="2019-07" db="EMBL/GenBank/DDBJ databases">
        <title>Whole genome shotgun sequence of Brevifollis gellanilyticus NBRC 108608.</title>
        <authorList>
            <person name="Hosoyama A."/>
            <person name="Uohara A."/>
            <person name="Ohji S."/>
            <person name="Ichikawa N."/>
        </authorList>
    </citation>
    <scope>NUCLEOTIDE SEQUENCE [LARGE SCALE GENOMIC DNA]</scope>
    <source>
        <strain evidence="4 5">NBRC 108608</strain>
    </source>
</reference>
<feature type="chain" id="PRO_5021749569" description="Ig-like domain-containing protein" evidence="2">
    <location>
        <begin position="21"/>
        <end position="948"/>
    </location>
</feature>
<evidence type="ECO:0000313" key="4">
    <source>
        <dbReference type="EMBL" id="GEP44853.1"/>
    </source>
</evidence>
<dbReference type="SUPFAM" id="SSF49313">
    <property type="entry name" value="Cadherin-like"/>
    <property type="match status" value="1"/>
</dbReference>
<dbReference type="InterPro" id="IPR013783">
    <property type="entry name" value="Ig-like_fold"/>
</dbReference>
<dbReference type="AlphaFoldDB" id="A0A512MDP1"/>
<dbReference type="InterPro" id="IPR003598">
    <property type="entry name" value="Ig_sub2"/>
</dbReference>
<dbReference type="Proteomes" id="UP000321577">
    <property type="component" value="Unassembled WGS sequence"/>
</dbReference>
<feature type="domain" description="Ig-like" evidence="3">
    <location>
        <begin position="386"/>
        <end position="468"/>
    </location>
</feature>
<dbReference type="SUPFAM" id="SSF48726">
    <property type="entry name" value="Immunoglobulin"/>
    <property type="match status" value="2"/>
</dbReference>
<dbReference type="RefSeq" id="WP_146853197.1">
    <property type="nucleotide sequence ID" value="NZ_BKAG01000037.1"/>
</dbReference>
<comment type="caution">
    <text evidence="4">The sequence shown here is derived from an EMBL/GenBank/DDBJ whole genome shotgun (WGS) entry which is preliminary data.</text>
</comment>
<proteinExistence type="predicted"/>
<dbReference type="Pfam" id="PF07679">
    <property type="entry name" value="I-set"/>
    <property type="match status" value="2"/>
</dbReference>
<evidence type="ECO:0000256" key="1">
    <source>
        <dbReference type="ARBA" id="ARBA00023319"/>
    </source>
</evidence>
<dbReference type="SMART" id="SM00408">
    <property type="entry name" value="IGc2"/>
    <property type="match status" value="2"/>
</dbReference>
<sequence>MKKTFISALAVIAGLGTTRAADPVTLYASNLGSGITAQGGATAVAQGTIRFGTFPAGFDFAANAENFPALDAAFTQVYSVSGPISALSSNGFFDIEQAITTSGAYEGVQYDSSASSTTDVAGDLAGEKIYIWILNNINPSAATQQAIFSSNQTWPDRDLPLATDVTVSTDSGTAGLTAHLGQLGGGVNIGAGGPSHSMGGATEIPSAVVASRTPSAETVLVGTSVTFSFQAAGTPPFTQEWFKVGSATPIGTGATLTIANPQLTDDGDYRVVVTNGAGNATSNNVSLDVITQIPTVETQPIPLAVNAGGNATFSVVAKGAGTLSYKWLKGAAPVPGATQPSLTLYGVALADSAAYRCEVSNVVAGKTNKVLSNTAQLTIVQDNVPPAVVNARASATASVTLTLAYSETGVAATSKAALQWLKDGEPVAGATTKTLKITPLTASATASLYTCRVTPVGAAAVIGASTILRVFDTAPEFTFEVPNTPNMGTAKVGRVYTYQIPVDTAANKAPATFDATGLPPGLVINKATGLISGKPTKSGTYNKIVLKLNSPVPQGNRSVTATLVVTDLPENIAGTYVGPVERINVLGADLGGKLDNIIVATTGAISGKLVLGTATWPLVGAVTVAPDSNETTATVTVKRLISQAPLTITFDLGNDLLTDGDITDGTQHVFFKGWRNKWLAKPVEATAARYVATYNIALGLDEDDVNASNPLVPQGFGYASFPVKADGKLTFAGKFADGNGVTGSTFVGPNGEVFLFQTLYGNKGSFLGDLVINDMSTEQVDDTDPKNNQIAGDASWSCPANAAAANKLYRSGFDFDLLIAGGAFTAPTSKIVLGLAENTVVNLDFEDANIGTAPQNPNTTVTLQANNKLSLAPVAAKTALTVTPASGLFTGSFEAVAKKKTTFNGLIVPIDGVQQGLGYFLLDQAGTPATQQSGAVFFEAPEEEPVLP</sequence>
<dbReference type="PANTHER" id="PTHR10075">
    <property type="entry name" value="BASIGIN RELATED"/>
    <property type="match status" value="1"/>
</dbReference>
<dbReference type="EMBL" id="BKAG01000037">
    <property type="protein sequence ID" value="GEP44853.1"/>
    <property type="molecule type" value="Genomic_DNA"/>
</dbReference>
<dbReference type="InterPro" id="IPR015919">
    <property type="entry name" value="Cadherin-like_sf"/>
</dbReference>
<evidence type="ECO:0000313" key="5">
    <source>
        <dbReference type="Proteomes" id="UP000321577"/>
    </source>
</evidence>
<dbReference type="CDD" id="cd00096">
    <property type="entry name" value="Ig"/>
    <property type="match status" value="2"/>
</dbReference>
<dbReference type="InterPro" id="IPR036179">
    <property type="entry name" value="Ig-like_dom_sf"/>
</dbReference>
<dbReference type="PROSITE" id="PS50835">
    <property type="entry name" value="IG_LIKE"/>
    <property type="match status" value="3"/>
</dbReference>
<keyword evidence="2" id="KW-0732">Signal</keyword>
<feature type="signal peptide" evidence="2">
    <location>
        <begin position="1"/>
        <end position="20"/>
    </location>
</feature>
<evidence type="ECO:0000256" key="2">
    <source>
        <dbReference type="SAM" id="SignalP"/>
    </source>
</evidence>
<dbReference type="SMART" id="SM00409">
    <property type="entry name" value="IG"/>
    <property type="match status" value="3"/>
</dbReference>
<name>A0A512MDP1_9BACT</name>
<protein>
    <recommendedName>
        <fullName evidence="3">Ig-like domain-containing protein</fullName>
    </recommendedName>
</protein>
<dbReference type="PANTHER" id="PTHR10075:SF14">
    <property type="entry name" value="CELL ADHESION MOLECULE DSCAM2-RELATED"/>
    <property type="match status" value="1"/>
</dbReference>
<feature type="domain" description="Ig-like" evidence="3">
    <location>
        <begin position="294"/>
        <end position="378"/>
    </location>
</feature>
<gene>
    <name evidence="4" type="ORF">BGE01nite_41440</name>
</gene>